<keyword evidence="2" id="KW-1185">Reference proteome</keyword>
<comment type="caution">
    <text evidence="1">The sequence shown here is derived from an EMBL/GenBank/DDBJ whole genome shotgun (WGS) entry which is preliminary data.</text>
</comment>
<gene>
    <name evidence="1" type="ORF">L3Q82_016598</name>
</gene>
<proteinExistence type="predicted"/>
<protein>
    <submittedName>
        <fullName evidence="1">Uncharacterized protein</fullName>
    </submittedName>
</protein>
<accession>A0ACB8X7U2</accession>
<reference evidence="1" key="1">
    <citation type="submission" date="2022-04" db="EMBL/GenBank/DDBJ databases">
        <title>Jade perch genome.</title>
        <authorList>
            <person name="Chao B."/>
        </authorList>
    </citation>
    <scope>NUCLEOTIDE SEQUENCE</scope>
    <source>
        <strain evidence="1">CB-2022</strain>
    </source>
</reference>
<evidence type="ECO:0000313" key="1">
    <source>
        <dbReference type="EMBL" id="KAI3376064.1"/>
    </source>
</evidence>
<dbReference type="Proteomes" id="UP000831701">
    <property type="component" value="Chromosome 2"/>
</dbReference>
<sequence>MRSQIPVPVTSFHSSSQDFLQCGIKAFHLPIRLWVKWGGPIKSTAILSMGAPTLHCAHGRLRNIWFEVVLGKVDLQPTKAATTPESSDHPACPVPSHLQDLYADSCARLSEEDRVGLSHVLQSYSDVFSTGPTDLGRTNLVQHDIQATPGPPVKQPPCRMARDKQIAADQQVQQSLEAGLAQPSNSSWAAPIVVVKKKDQSPRLCVDYRPLNERTIKDAYPLPRIQDTLDTLSTAKYFSTLDLTSGYWQVKMTPRARKAAAFCTRKGLFEWNVMPFGLCNAPATFQRLMDRVLAGLQWEVCLVYLNDIIVLGRDGPEMLGRLSQVFTRLREANLKLKPSKCCLFKERVSYLGHIVSCPGCGY</sequence>
<name>A0ACB8X7U2_9TELE</name>
<dbReference type="EMBL" id="CM041532">
    <property type="protein sequence ID" value="KAI3376064.1"/>
    <property type="molecule type" value="Genomic_DNA"/>
</dbReference>
<evidence type="ECO:0000313" key="2">
    <source>
        <dbReference type="Proteomes" id="UP000831701"/>
    </source>
</evidence>
<organism evidence="1 2">
    <name type="scientific">Scortum barcoo</name>
    <name type="common">barcoo grunter</name>
    <dbReference type="NCBI Taxonomy" id="214431"/>
    <lineage>
        <taxon>Eukaryota</taxon>
        <taxon>Metazoa</taxon>
        <taxon>Chordata</taxon>
        <taxon>Craniata</taxon>
        <taxon>Vertebrata</taxon>
        <taxon>Euteleostomi</taxon>
        <taxon>Actinopterygii</taxon>
        <taxon>Neopterygii</taxon>
        <taxon>Teleostei</taxon>
        <taxon>Neoteleostei</taxon>
        <taxon>Acanthomorphata</taxon>
        <taxon>Eupercaria</taxon>
        <taxon>Centrarchiformes</taxon>
        <taxon>Terapontoidei</taxon>
        <taxon>Terapontidae</taxon>
        <taxon>Scortum</taxon>
    </lineage>
</organism>